<name>A0A9W7SRN8_9PEZI</name>
<reference evidence="2 3" key="2">
    <citation type="journal article" date="2021" name="Curr. Genet.">
        <title>Genetic response to nitrogen starvation in the aggressive Eucalyptus foliar pathogen Teratosphaeria destructans.</title>
        <authorList>
            <person name="Havenga M."/>
            <person name="Wingfield B.D."/>
            <person name="Wingfield M.J."/>
            <person name="Dreyer L.L."/>
            <person name="Roets F."/>
            <person name="Aylward J."/>
        </authorList>
    </citation>
    <scope>NUCLEOTIDE SEQUENCE [LARGE SCALE GENOMIC DNA]</scope>
    <source>
        <strain evidence="2">CMW44962</strain>
    </source>
</reference>
<proteinExistence type="predicted"/>
<evidence type="ECO:0000313" key="3">
    <source>
        <dbReference type="Proteomes" id="UP001138500"/>
    </source>
</evidence>
<evidence type="ECO:0000313" key="2">
    <source>
        <dbReference type="EMBL" id="KAH9827358.1"/>
    </source>
</evidence>
<feature type="compositionally biased region" description="Low complexity" evidence="1">
    <location>
        <begin position="1"/>
        <end position="28"/>
    </location>
</feature>
<organism evidence="2 3">
    <name type="scientific">Teratosphaeria destructans</name>
    <dbReference type="NCBI Taxonomy" id="418781"/>
    <lineage>
        <taxon>Eukaryota</taxon>
        <taxon>Fungi</taxon>
        <taxon>Dikarya</taxon>
        <taxon>Ascomycota</taxon>
        <taxon>Pezizomycotina</taxon>
        <taxon>Dothideomycetes</taxon>
        <taxon>Dothideomycetidae</taxon>
        <taxon>Mycosphaerellales</taxon>
        <taxon>Teratosphaeriaceae</taxon>
        <taxon>Teratosphaeria</taxon>
    </lineage>
</organism>
<evidence type="ECO:0000256" key="1">
    <source>
        <dbReference type="SAM" id="MobiDB-lite"/>
    </source>
</evidence>
<comment type="caution">
    <text evidence="2">The sequence shown here is derived from an EMBL/GenBank/DDBJ whole genome shotgun (WGS) entry which is preliminary data.</text>
</comment>
<dbReference type="InterPro" id="IPR032710">
    <property type="entry name" value="NTF2-like_dom_sf"/>
</dbReference>
<gene>
    <name evidence="2" type="ORF">Tdes44962_MAKER02984</name>
</gene>
<dbReference type="SUPFAM" id="SSF54427">
    <property type="entry name" value="NTF2-like"/>
    <property type="match status" value="1"/>
</dbReference>
<accession>A0A9W7SRN8</accession>
<dbReference type="AlphaFoldDB" id="A0A9W7SRN8"/>
<feature type="region of interest" description="Disordered" evidence="1">
    <location>
        <begin position="1"/>
        <end position="31"/>
    </location>
</feature>
<dbReference type="EMBL" id="RIBY02001890">
    <property type="protein sequence ID" value="KAH9827358.1"/>
    <property type="molecule type" value="Genomic_DNA"/>
</dbReference>
<reference evidence="2 3" key="1">
    <citation type="journal article" date="2018" name="IMA Fungus">
        <title>IMA Genome-F 10: Nine draft genome sequences of Claviceps purpurea s.lat., including C. arundinis, C. humidiphila, and C. cf. spartinae, pseudomolecules for the pitch canker pathogen Fusarium circinatum, draft genome of Davidsoniella eucalypti, Grosmannia galeiformis, Quambalaria eucalypti, and Teratosphaeria destructans.</title>
        <authorList>
            <person name="Wingfield B.D."/>
            <person name="Liu M."/>
            <person name="Nguyen H.D."/>
            <person name="Lane F.A."/>
            <person name="Morgan S.W."/>
            <person name="De Vos L."/>
            <person name="Wilken P.M."/>
            <person name="Duong T.A."/>
            <person name="Aylward J."/>
            <person name="Coetzee M.P."/>
            <person name="Dadej K."/>
            <person name="De Beer Z.W."/>
            <person name="Findlay W."/>
            <person name="Havenga M."/>
            <person name="Kolarik M."/>
            <person name="Menzies J.G."/>
            <person name="Naidoo K."/>
            <person name="Pochopski O."/>
            <person name="Shoukouhi P."/>
            <person name="Santana Q.C."/>
            <person name="Seifert K.A."/>
            <person name="Soal N."/>
            <person name="Steenkamp E.T."/>
            <person name="Tatham C.T."/>
            <person name="van der Nest M.A."/>
            <person name="Wingfield M.J."/>
        </authorList>
    </citation>
    <scope>NUCLEOTIDE SEQUENCE [LARGE SCALE GENOMIC DNA]</scope>
    <source>
        <strain evidence="2">CMW44962</strain>
    </source>
</reference>
<sequence>MDLPSDVSSRSSPPPSSEGGHSSPASDSTDLPSIHNPKLYLEHLSHRIALHWFSGDTSWESIAPSYAESARIELDGSLLAPNREAIRGMFKEFAGTPCGSEITSVNAVVKEGSQRADVWILYVWRGPSDELVRQRWHLIKWEKRHGIWQMHKVIGFSGTDGLAPDG</sequence>
<keyword evidence="3" id="KW-1185">Reference proteome</keyword>
<dbReference type="Proteomes" id="UP001138500">
    <property type="component" value="Unassembled WGS sequence"/>
</dbReference>
<protein>
    <submittedName>
        <fullName evidence="2">Uncharacterized protein</fullName>
    </submittedName>
</protein>